<dbReference type="PANTHER" id="PTHR11505">
    <property type="entry name" value="L1 TRANSPOSABLE ELEMENT-RELATED"/>
    <property type="match status" value="1"/>
</dbReference>
<evidence type="ECO:0000313" key="2">
    <source>
        <dbReference type="Proteomes" id="UP001066276"/>
    </source>
</evidence>
<dbReference type="EMBL" id="JANPWB010000011">
    <property type="protein sequence ID" value="KAJ1123952.1"/>
    <property type="molecule type" value="Genomic_DNA"/>
</dbReference>
<name>A0AAV7P9B8_PLEWA</name>
<organism evidence="1 2">
    <name type="scientific">Pleurodeles waltl</name>
    <name type="common">Iberian ribbed newt</name>
    <dbReference type="NCBI Taxonomy" id="8319"/>
    <lineage>
        <taxon>Eukaryota</taxon>
        <taxon>Metazoa</taxon>
        <taxon>Chordata</taxon>
        <taxon>Craniata</taxon>
        <taxon>Vertebrata</taxon>
        <taxon>Euteleostomi</taxon>
        <taxon>Amphibia</taxon>
        <taxon>Batrachia</taxon>
        <taxon>Caudata</taxon>
        <taxon>Salamandroidea</taxon>
        <taxon>Salamandridae</taxon>
        <taxon>Pleurodelinae</taxon>
        <taxon>Pleurodeles</taxon>
    </lineage>
</organism>
<dbReference type="InterPro" id="IPR004244">
    <property type="entry name" value="Transposase_22"/>
</dbReference>
<gene>
    <name evidence="1" type="ORF">NDU88_002419</name>
</gene>
<dbReference type="Proteomes" id="UP001066276">
    <property type="component" value="Chromosome 7"/>
</dbReference>
<dbReference type="Gene3D" id="3.30.70.1820">
    <property type="entry name" value="L1 transposable element, RRM domain"/>
    <property type="match status" value="1"/>
</dbReference>
<sequence length="150" mass="17956">MENRTSIVEAEVEVLKDQVETHGIQLTDIMWKLEDYENRQRRNHLLFLGIEEGEEGNDIRTYMIKLLQNAFPELTKWDWEVEIQRVNRFPLVRRGAERNKEFKHPRAIVIFFGNYLLRQDIFEKARLGAPQFVDNVTFFTRPDYCHVSAE</sequence>
<keyword evidence="2" id="KW-1185">Reference proteome</keyword>
<comment type="caution">
    <text evidence="1">The sequence shown here is derived from an EMBL/GenBank/DDBJ whole genome shotgun (WGS) entry which is preliminary data.</text>
</comment>
<dbReference type="AlphaFoldDB" id="A0AAV7P9B8"/>
<proteinExistence type="predicted"/>
<protein>
    <submittedName>
        <fullName evidence="1">Uncharacterized protein</fullName>
    </submittedName>
</protein>
<evidence type="ECO:0000313" key="1">
    <source>
        <dbReference type="EMBL" id="KAJ1123952.1"/>
    </source>
</evidence>
<reference evidence="1" key="1">
    <citation type="journal article" date="2022" name="bioRxiv">
        <title>Sequencing and chromosome-scale assembly of the giantPleurodeles waltlgenome.</title>
        <authorList>
            <person name="Brown T."/>
            <person name="Elewa A."/>
            <person name="Iarovenko S."/>
            <person name="Subramanian E."/>
            <person name="Araus A.J."/>
            <person name="Petzold A."/>
            <person name="Susuki M."/>
            <person name="Suzuki K.-i.T."/>
            <person name="Hayashi T."/>
            <person name="Toyoda A."/>
            <person name="Oliveira C."/>
            <person name="Osipova E."/>
            <person name="Leigh N.D."/>
            <person name="Simon A."/>
            <person name="Yun M.H."/>
        </authorList>
    </citation>
    <scope>NUCLEOTIDE SEQUENCE</scope>
    <source>
        <strain evidence="1">20211129_DDA</strain>
        <tissue evidence="1">Liver</tissue>
    </source>
</reference>
<accession>A0AAV7P9B8</accession>